<feature type="compositionally biased region" description="Basic residues" evidence="1">
    <location>
        <begin position="155"/>
        <end position="168"/>
    </location>
</feature>
<dbReference type="HOGENOM" id="CLU_1372185_0_0_1"/>
<evidence type="ECO:0000256" key="2">
    <source>
        <dbReference type="SAM" id="SignalP"/>
    </source>
</evidence>
<protein>
    <recommendedName>
        <fullName evidence="5">Secreted protein</fullName>
    </recommendedName>
</protein>
<dbReference type="AlphaFoldDB" id="N1Q0N5"/>
<gene>
    <name evidence="3" type="ORF">DOTSEDRAFT_76676</name>
</gene>
<feature type="chain" id="PRO_5004110369" description="Secreted protein" evidence="2">
    <location>
        <begin position="18"/>
        <end position="199"/>
    </location>
</feature>
<dbReference type="EMBL" id="KB446535">
    <property type="protein sequence ID" value="EME49336.1"/>
    <property type="molecule type" value="Genomic_DNA"/>
</dbReference>
<reference evidence="4" key="1">
    <citation type="journal article" date="2012" name="PLoS Genet.">
        <title>The genomes of the fungal plant pathogens Cladosporium fulvum and Dothistroma septosporum reveal adaptation to different hosts and lifestyles but also signatures of common ancestry.</title>
        <authorList>
            <person name="de Wit P.J.G.M."/>
            <person name="van der Burgt A."/>
            <person name="Oekmen B."/>
            <person name="Stergiopoulos I."/>
            <person name="Abd-Elsalam K.A."/>
            <person name="Aerts A.L."/>
            <person name="Bahkali A.H."/>
            <person name="Beenen H.G."/>
            <person name="Chettri P."/>
            <person name="Cox M.P."/>
            <person name="Datema E."/>
            <person name="de Vries R.P."/>
            <person name="Dhillon B."/>
            <person name="Ganley A.R."/>
            <person name="Griffiths S.A."/>
            <person name="Guo Y."/>
            <person name="Hamelin R.C."/>
            <person name="Henrissat B."/>
            <person name="Kabir M.S."/>
            <person name="Jashni M.K."/>
            <person name="Kema G."/>
            <person name="Klaubauf S."/>
            <person name="Lapidus A."/>
            <person name="Levasseur A."/>
            <person name="Lindquist E."/>
            <person name="Mehrabi R."/>
            <person name="Ohm R.A."/>
            <person name="Owen T.J."/>
            <person name="Salamov A."/>
            <person name="Schwelm A."/>
            <person name="Schijlen E."/>
            <person name="Sun H."/>
            <person name="van den Burg H.A."/>
            <person name="van Ham R.C.H.J."/>
            <person name="Zhang S."/>
            <person name="Goodwin S.B."/>
            <person name="Grigoriev I.V."/>
            <person name="Collemare J."/>
            <person name="Bradshaw R.E."/>
        </authorList>
    </citation>
    <scope>NUCLEOTIDE SEQUENCE [LARGE SCALE GENOMIC DNA]</scope>
    <source>
        <strain evidence="4">NZE10 / CBS 128990</strain>
    </source>
</reference>
<accession>N1Q0N5</accession>
<evidence type="ECO:0000256" key="1">
    <source>
        <dbReference type="SAM" id="MobiDB-lite"/>
    </source>
</evidence>
<dbReference type="Proteomes" id="UP000016933">
    <property type="component" value="Unassembled WGS sequence"/>
</dbReference>
<proteinExistence type="predicted"/>
<sequence length="199" mass="22235">MLRHLVILLAATTGARLERGDRVAMHRIIPRRWPSLTSSDGASLTRPCHDELLGEDTASVRDNDWKLFTRGSMLIPRAPVPRKRPLALSALDSALFSNANHNFSSDIRSLHNTMCKRAAEDASLSTIGICRQRRFMFGRTNSAGPIAACREQQSPRRRRQRLLAKRGRPGSPSTVMMVRSNRNQDACAKVQSRLPILQG</sequence>
<name>N1Q0N5_DOTSN</name>
<evidence type="ECO:0008006" key="5">
    <source>
        <dbReference type="Google" id="ProtNLM"/>
    </source>
</evidence>
<reference evidence="3 4" key="2">
    <citation type="journal article" date="2012" name="PLoS Pathog.">
        <title>Diverse lifestyles and strategies of plant pathogenesis encoded in the genomes of eighteen Dothideomycetes fungi.</title>
        <authorList>
            <person name="Ohm R.A."/>
            <person name="Feau N."/>
            <person name="Henrissat B."/>
            <person name="Schoch C.L."/>
            <person name="Horwitz B.A."/>
            <person name="Barry K.W."/>
            <person name="Condon B.J."/>
            <person name="Copeland A.C."/>
            <person name="Dhillon B."/>
            <person name="Glaser F."/>
            <person name="Hesse C.N."/>
            <person name="Kosti I."/>
            <person name="LaButti K."/>
            <person name="Lindquist E.A."/>
            <person name="Lucas S."/>
            <person name="Salamov A.A."/>
            <person name="Bradshaw R.E."/>
            <person name="Ciuffetti L."/>
            <person name="Hamelin R.C."/>
            <person name="Kema G.H.J."/>
            <person name="Lawrence C."/>
            <person name="Scott J.A."/>
            <person name="Spatafora J.W."/>
            <person name="Turgeon B.G."/>
            <person name="de Wit P.J.G.M."/>
            <person name="Zhong S."/>
            <person name="Goodwin S.B."/>
            <person name="Grigoriev I.V."/>
        </authorList>
    </citation>
    <scope>NUCLEOTIDE SEQUENCE [LARGE SCALE GENOMIC DNA]</scope>
    <source>
        <strain evidence="4">NZE10 / CBS 128990</strain>
    </source>
</reference>
<feature type="region of interest" description="Disordered" evidence="1">
    <location>
        <begin position="150"/>
        <end position="172"/>
    </location>
</feature>
<dbReference type="OrthoDB" id="3891490at2759"/>
<keyword evidence="4" id="KW-1185">Reference proteome</keyword>
<keyword evidence="2" id="KW-0732">Signal</keyword>
<evidence type="ECO:0000313" key="4">
    <source>
        <dbReference type="Proteomes" id="UP000016933"/>
    </source>
</evidence>
<evidence type="ECO:0000313" key="3">
    <source>
        <dbReference type="EMBL" id="EME49336.1"/>
    </source>
</evidence>
<organism evidence="3 4">
    <name type="scientific">Dothistroma septosporum (strain NZE10 / CBS 128990)</name>
    <name type="common">Red band needle blight fungus</name>
    <name type="synonym">Mycosphaerella pini</name>
    <dbReference type="NCBI Taxonomy" id="675120"/>
    <lineage>
        <taxon>Eukaryota</taxon>
        <taxon>Fungi</taxon>
        <taxon>Dikarya</taxon>
        <taxon>Ascomycota</taxon>
        <taxon>Pezizomycotina</taxon>
        <taxon>Dothideomycetes</taxon>
        <taxon>Dothideomycetidae</taxon>
        <taxon>Mycosphaerellales</taxon>
        <taxon>Mycosphaerellaceae</taxon>
        <taxon>Dothistroma</taxon>
    </lineage>
</organism>
<feature type="signal peptide" evidence="2">
    <location>
        <begin position="1"/>
        <end position="17"/>
    </location>
</feature>